<evidence type="ECO:0000313" key="1">
    <source>
        <dbReference type="EMBL" id="RIJ05578.1"/>
    </source>
</evidence>
<dbReference type="Proteomes" id="UP001056208">
    <property type="component" value="Chromosome"/>
</dbReference>
<evidence type="ECO:0000313" key="2">
    <source>
        <dbReference type="EMBL" id="UQB05369.1"/>
    </source>
</evidence>
<dbReference type="GeneID" id="92982238"/>
<gene>
    <name evidence="1" type="ORF">DZF97_12980</name>
    <name evidence="2" type="ORF">LIV34_000397</name>
</gene>
<dbReference type="RefSeq" id="WP_015489183.1">
    <property type="nucleotide sequence ID" value="NZ_CP033721.2"/>
</dbReference>
<dbReference type="EMBL" id="CP086345">
    <property type="protein sequence ID" value="UQB05369.1"/>
    <property type="molecule type" value="Genomic_DNA"/>
</dbReference>
<reference evidence="2" key="2">
    <citation type="submission" date="2021-11" db="EMBL/GenBank/DDBJ databases">
        <authorList>
            <person name="Li G."/>
            <person name="Jia Q."/>
            <person name="Yang F."/>
            <person name="Zhang C."/>
            <person name="Singh A."/>
            <person name="Lorenz A.J."/>
            <person name="Jackson-Ziems T."/>
            <person name="Vidaver A."/>
            <person name="Alfano J.R."/>
        </authorList>
    </citation>
    <scope>NUCLEOTIDE SEQUENCE</scope>
    <source>
        <strain evidence="2">CNK-2</strain>
    </source>
</reference>
<evidence type="ECO:0000313" key="3">
    <source>
        <dbReference type="Proteomes" id="UP000265361"/>
    </source>
</evidence>
<dbReference type="Proteomes" id="UP000265361">
    <property type="component" value="Unassembled WGS sequence"/>
</dbReference>
<accession>A0A399PGT6</accession>
<protein>
    <submittedName>
        <fullName evidence="1">Uncharacterized protein</fullName>
    </submittedName>
</protein>
<organism evidence="1 3">
    <name type="scientific">Clavibacter nebraskensis</name>
    <dbReference type="NCBI Taxonomy" id="31963"/>
    <lineage>
        <taxon>Bacteria</taxon>
        <taxon>Bacillati</taxon>
        <taxon>Actinomycetota</taxon>
        <taxon>Actinomycetes</taxon>
        <taxon>Micrococcales</taxon>
        <taxon>Microbacteriaceae</taxon>
        <taxon>Clavibacter</taxon>
    </lineage>
</organism>
<keyword evidence="4" id="KW-1185">Reference proteome</keyword>
<evidence type="ECO:0000313" key="4">
    <source>
        <dbReference type="Proteomes" id="UP001056208"/>
    </source>
</evidence>
<name>A0A399PGT6_9MICO</name>
<dbReference type="EMBL" id="QWED01000490">
    <property type="protein sequence ID" value="RIJ05578.1"/>
    <property type="molecule type" value="Genomic_DNA"/>
</dbReference>
<reference evidence="1 3" key="1">
    <citation type="submission" date="2018-08" db="EMBL/GenBank/DDBJ databases">
        <title>Genome Sequence of Clavibacter michiganensis Subspecies type strains, and the Atypical Peach-Colored Strains Isolated from Tomato.</title>
        <authorList>
            <person name="Osdaghi E."/>
            <person name="Portier P."/>
            <person name="Briand M."/>
            <person name="Jacques M.-A."/>
        </authorList>
    </citation>
    <scope>NUCLEOTIDE SEQUENCE [LARGE SCALE GENOMIC DNA]</scope>
    <source>
        <strain evidence="1 3">CFBP 7577</strain>
    </source>
</reference>
<dbReference type="AlphaFoldDB" id="A0A399PGT6"/>
<proteinExistence type="predicted"/>
<sequence>MTSHARTAEHDAFGPWIDTVRTADEIPRLYRPHGVDPFAARLVLKVPRDIPRRDTDPSMDLYDHLLVVGDRDLEVLSRVGSAFTARRIPFADLVAVRDRVDLLDGLLTVHTADGQALRIPFNGASADVVVDLTELLMTLAAESAGVPSSCPTRTPRATPRIDVGHDEAGVAAAYWDLASRDPQLRYLSSRPRTPLVPTADGLLGALQRLRPMSLAGAVAACSPRELLILTRRDQVIRRRTATLSIDRLRILLHAISSTTAEPHPRWVGMSTVTIRAGAASFEVVAAAADELECDLVTGGS</sequence>